<organism evidence="6 7">
    <name type="scientific">Ferruginivarius sediminum</name>
    <dbReference type="NCBI Taxonomy" id="2661937"/>
    <lineage>
        <taxon>Bacteria</taxon>
        <taxon>Pseudomonadati</taxon>
        <taxon>Pseudomonadota</taxon>
        <taxon>Alphaproteobacteria</taxon>
        <taxon>Rhodospirillales</taxon>
        <taxon>Rhodospirillaceae</taxon>
        <taxon>Ferruginivarius</taxon>
    </lineage>
</organism>
<dbReference type="Proteomes" id="UP000253941">
    <property type="component" value="Unassembled WGS sequence"/>
</dbReference>
<evidence type="ECO:0000313" key="6">
    <source>
        <dbReference type="EMBL" id="RDD60474.1"/>
    </source>
</evidence>
<comment type="similarity">
    <text evidence="4">Belongs to the MT-A70-like family.</text>
</comment>
<name>A0A369T7N6_9PROT</name>
<reference evidence="6 7" key="1">
    <citation type="submission" date="2018-07" db="EMBL/GenBank/DDBJ databases">
        <title>Venubactetium sediminum gen. nov., sp. nov., isolated from a marine solar saltern.</title>
        <authorList>
            <person name="Wang S."/>
        </authorList>
    </citation>
    <scope>NUCLEOTIDE SEQUENCE [LARGE SCALE GENOMIC DNA]</scope>
    <source>
        <strain evidence="6 7">WD2A32</strain>
    </source>
</reference>
<dbReference type="InterPro" id="IPR007757">
    <property type="entry name" value="MT-A70-like"/>
</dbReference>
<dbReference type="PROSITE" id="PS51143">
    <property type="entry name" value="MT_A70"/>
    <property type="match status" value="1"/>
</dbReference>
<keyword evidence="7" id="KW-1185">Reference proteome</keyword>
<evidence type="ECO:0000256" key="3">
    <source>
        <dbReference type="ARBA" id="ARBA00022691"/>
    </source>
</evidence>
<dbReference type="InterPro" id="IPR029063">
    <property type="entry name" value="SAM-dependent_MTases_sf"/>
</dbReference>
<dbReference type="GO" id="GO:0032259">
    <property type="term" value="P:methylation"/>
    <property type="evidence" value="ECO:0007669"/>
    <property type="project" value="UniProtKB-KW"/>
</dbReference>
<comment type="caution">
    <text evidence="6">The sequence shown here is derived from an EMBL/GenBank/DDBJ whole genome shotgun (WGS) entry which is preliminary data.</text>
</comment>
<dbReference type="SUPFAM" id="SSF53335">
    <property type="entry name" value="S-adenosyl-L-methionine-dependent methyltransferases"/>
    <property type="match status" value="1"/>
</dbReference>
<dbReference type="Pfam" id="PF05063">
    <property type="entry name" value="MT-A70"/>
    <property type="match status" value="1"/>
</dbReference>
<dbReference type="RefSeq" id="WP_114583599.1">
    <property type="nucleotide sequence ID" value="NZ_QPMH01000026.1"/>
</dbReference>
<keyword evidence="2 6" id="KW-0808">Transferase</keyword>
<sequence>MTVPGSRGAQATDTDEPGSLPDGHAFAGLPRSGYRVILADPPWRFATWSHRGQGRGAEQHYPTMSTEEICALPVADAAARDCVLWLWGTWPNLPDALSVISAWGFTYKSCGFVWVKQNAKAAGLWVDFRDLFLGLGYGTRGNTEFCLRAARGAPKLKPGARAVPQLILAPRREHSRKPDETHERIEALYDGPYLEMFARERRPGWTPWGNEVDRFGGAVEATG</sequence>
<dbReference type="AlphaFoldDB" id="A0A369T7N6"/>
<evidence type="ECO:0000256" key="4">
    <source>
        <dbReference type="PROSITE-ProRule" id="PRU00489"/>
    </source>
</evidence>
<dbReference type="PANTHER" id="PTHR12829">
    <property type="entry name" value="N6-ADENOSINE-METHYLTRANSFERASE"/>
    <property type="match status" value="1"/>
</dbReference>
<proteinExistence type="inferred from homology"/>
<dbReference type="EMBL" id="QPMH01000026">
    <property type="protein sequence ID" value="RDD60474.1"/>
    <property type="molecule type" value="Genomic_DNA"/>
</dbReference>
<evidence type="ECO:0000256" key="1">
    <source>
        <dbReference type="ARBA" id="ARBA00022603"/>
    </source>
</evidence>
<evidence type="ECO:0000313" key="7">
    <source>
        <dbReference type="Proteomes" id="UP000253941"/>
    </source>
</evidence>
<gene>
    <name evidence="6" type="ORF">DRB17_17900</name>
</gene>
<evidence type="ECO:0000256" key="2">
    <source>
        <dbReference type="ARBA" id="ARBA00022679"/>
    </source>
</evidence>
<keyword evidence="3" id="KW-0949">S-adenosyl-L-methionine</keyword>
<evidence type="ECO:0000256" key="5">
    <source>
        <dbReference type="SAM" id="MobiDB-lite"/>
    </source>
</evidence>
<keyword evidence="1 6" id="KW-0489">Methyltransferase</keyword>
<accession>A0A369T7N6</accession>
<feature type="region of interest" description="Disordered" evidence="5">
    <location>
        <begin position="1"/>
        <end position="22"/>
    </location>
</feature>
<dbReference type="GO" id="GO:0008168">
    <property type="term" value="F:methyltransferase activity"/>
    <property type="evidence" value="ECO:0007669"/>
    <property type="project" value="UniProtKB-KW"/>
</dbReference>
<dbReference type="PANTHER" id="PTHR12829:SF7">
    <property type="entry name" value="N6-ADENOSINE-METHYLTRANSFERASE CATALYTIC SUBUNIT"/>
    <property type="match status" value="1"/>
</dbReference>
<protein>
    <submittedName>
        <fullName evidence="6">DNA methyltransferase</fullName>
    </submittedName>
</protein>